<protein>
    <submittedName>
        <fullName evidence="1">Uncharacterized protein</fullName>
    </submittedName>
</protein>
<organism evidence="1 2">
    <name type="scientific">Digitaria exilis</name>
    <dbReference type="NCBI Taxonomy" id="1010633"/>
    <lineage>
        <taxon>Eukaryota</taxon>
        <taxon>Viridiplantae</taxon>
        <taxon>Streptophyta</taxon>
        <taxon>Embryophyta</taxon>
        <taxon>Tracheophyta</taxon>
        <taxon>Spermatophyta</taxon>
        <taxon>Magnoliopsida</taxon>
        <taxon>Liliopsida</taxon>
        <taxon>Poales</taxon>
        <taxon>Poaceae</taxon>
        <taxon>PACMAD clade</taxon>
        <taxon>Panicoideae</taxon>
        <taxon>Panicodae</taxon>
        <taxon>Paniceae</taxon>
        <taxon>Anthephorinae</taxon>
        <taxon>Digitaria</taxon>
    </lineage>
</organism>
<dbReference type="EMBL" id="JACEFO010001700">
    <property type="protein sequence ID" value="KAF8719544.1"/>
    <property type="molecule type" value="Genomic_DNA"/>
</dbReference>
<proteinExistence type="predicted"/>
<sequence>MTILEKFGTRLHWNISRSSPASCWNHHKAVTHIDIVWVYTFGGHLLCHTPVGPHDIGEALQEKLE</sequence>
<name>A0A835CBE5_9POAL</name>
<keyword evidence="2" id="KW-1185">Reference proteome</keyword>
<dbReference type="Proteomes" id="UP000636709">
    <property type="component" value="Unassembled WGS sequence"/>
</dbReference>
<evidence type="ECO:0000313" key="1">
    <source>
        <dbReference type="EMBL" id="KAF8719544.1"/>
    </source>
</evidence>
<dbReference type="AlphaFoldDB" id="A0A835CBE5"/>
<reference evidence="1" key="1">
    <citation type="submission" date="2020-07" db="EMBL/GenBank/DDBJ databases">
        <title>Genome sequence and genetic diversity analysis of an under-domesticated orphan crop, white fonio (Digitaria exilis).</title>
        <authorList>
            <person name="Bennetzen J.L."/>
            <person name="Chen S."/>
            <person name="Ma X."/>
            <person name="Wang X."/>
            <person name="Yssel A.E.J."/>
            <person name="Chaluvadi S.R."/>
            <person name="Johnson M."/>
            <person name="Gangashetty P."/>
            <person name="Hamidou F."/>
            <person name="Sanogo M.D."/>
            <person name="Zwaenepoel A."/>
            <person name="Wallace J."/>
            <person name="Van De Peer Y."/>
            <person name="Van Deynze A."/>
        </authorList>
    </citation>
    <scope>NUCLEOTIDE SEQUENCE</scope>
    <source>
        <tissue evidence="1">Leaves</tissue>
    </source>
</reference>
<comment type="caution">
    <text evidence="1">The sequence shown here is derived from an EMBL/GenBank/DDBJ whole genome shotgun (WGS) entry which is preliminary data.</text>
</comment>
<gene>
    <name evidence="1" type="ORF">HU200_024275</name>
</gene>
<evidence type="ECO:0000313" key="2">
    <source>
        <dbReference type="Proteomes" id="UP000636709"/>
    </source>
</evidence>
<accession>A0A835CBE5</accession>